<feature type="region of interest" description="Disordered" evidence="1">
    <location>
        <begin position="67"/>
        <end position="87"/>
    </location>
</feature>
<reference evidence="2 3" key="1">
    <citation type="submission" date="2024-03" db="EMBL/GenBank/DDBJ databases">
        <title>Human intestinal bacterial collection.</title>
        <authorList>
            <person name="Pauvert C."/>
            <person name="Hitch T.C.A."/>
            <person name="Clavel T."/>
        </authorList>
    </citation>
    <scope>NUCLEOTIDE SEQUENCE [LARGE SCALE GENOMIC DNA]</scope>
    <source>
        <strain evidence="2 3">CLA-JM-H11</strain>
    </source>
</reference>
<keyword evidence="2" id="KW-0946">Virion</keyword>
<name>A0ABV1GFZ0_9FIRM</name>
<keyword evidence="3" id="KW-1185">Reference proteome</keyword>
<keyword evidence="2" id="KW-0167">Capsid protein</keyword>
<dbReference type="RefSeq" id="WP_349215962.1">
    <property type="nucleotide sequence ID" value="NZ_JBBMFA010000090.1"/>
</dbReference>
<dbReference type="CDD" id="cd00657">
    <property type="entry name" value="Ferritin_like"/>
    <property type="match status" value="1"/>
</dbReference>
<dbReference type="Gene3D" id="1.20.120.660">
    <property type="entry name" value="IL-4 antagonist (De novo design) like domain"/>
    <property type="match status" value="2"/>
</dbReference>
<accession>A0ABV1GFZ0</accession>
<dbReference type="InterPro" id="IPR012851">
    <property type="entry name" value="Spore_coat_CotF-like"/>
</dbReference>
<dbReference type="Proteomes" id="UP001477672">
    <property type="component" value="Unassembled WGS sequence"/>
</dbReference>
<proteinExistence type="predicted"/>
<evidence type="ECO:0000313" key="3">
    <source>
        <dbReference type="Proteomes" id="UP001477672"/>
    </source>
</evidence>
<evidence type="ECO:0000313" key="2">
    <source>
        <dbReference type="EMBL" id="MEQ2520423.1"/>
    </source>
</evidence>
<dbReference type="SUPFAM" id="SSF47240">
    <property type="entry name" value="Ferritin-like"/>
    <property type="match status" value="1"/>
</dbReference>
<protein>
    <submittedName>
        <fullName evidence="2">Spore coat protein</fullName>
    </submittedName>
</protein>
<sequence>MNWTQKEKNFLKDLQNEEKLCVQKYHKAAEAACDPTLRQMLHKLEQAEQNHCDTVAQMMDGKVPAQAAKAQNSRLPSEKQLKANTTRAQKQSDAYLLSDLLATEKYVSGVYNTAVFEFNDPAARQVLSALQQQEQCHGKELAAYMQANGMSC</sequence>
<dbReference type="Pfam" id="PF07875">
    <property type="entry name" value="Coat_F"/>
    <property type="match status" value="1"/>
</dbReference>
<comment type="caution">
    <text evidence="2">The sequence shown here is derived from an EMBL/GenBank/DDBJ whole genome shotgun (WGS) entry which is preliminary data.</text>
</comment>
<dbReference type="EMBL" id="JBBMFA010000090">
    <property type="protein sequence ID" value="MEQ2520423.1"/>
    <property type="molecule type" value="Genomic_DNA"/>
</dbReference>
<organism evidence="2 3">
    <name type="scientific">Ruthenibacterium intestinale</name>
    <dbReference type="NCBI Taxonomy" id="3133163"/>
    <lineage>
        <taxon>Bacteria</taxon>
        <taxon>Bacillati</taxon>
        <taxon>Bacillota</taxon>
        <taxon>Clostridia</taxon>
        <taxon>Eubacteriales</taxon>
        <taxon>Oscillospiraceae</taxon>
        <taxon>Ruthenibacterium</taxon>
    </lineage>
</organism>
<evidence type="ECO:0000256" key="1">
    <source>
        <dbReference type="SAM" id="MobiDB-lite"/>
    </source>
</evidence>
<dbReference type="InterPro" id="IPR009078">
    <property type="entry name" value="Ferritin-like_SF"/>
</dbReference>
<gene>
    <name evidence="2" type="ORF">WMO24_08265</name>
</gene>